<keyword evidence="3" id="KW-1185">Reference proteome</keyword>
<gene>
    <name evidence="2" type="ORF">L211DRAFT_339033</name>
</gene>
<sequence>MAHLKHSTHIIRPSLSQSRPIHTKHQNRIYNSVRTQDDFQTLIALSTSNNIPLITFWTASWCPTCKIASPLIREIIENPDGRYLSKDVRVGFAEVEVDAPDVGYGLGARFMIRSIPALLAFRRDLPQIDNVLTNKHHLTNRQTLIRWIEDVAKEGEEDRKRKELVGNWFS</sequence>
<evidence type="ECO:0000313" key="2">
    <source>
        <dbReference type="EMBL" id="RPB22450.1"/>
    </source>
</evidence>
<dbReference type="InterPro" id="IPR013766">
    <property type="entry name" value="Thioredoxin_domain"/>
</dbReference>
<name>A0A3N4LHR2_9PEZI</name>
<dbReference type="Proteomes" id="UP000267821">
    <property type="component" value="Unassembled WGS sequence"/>
</dbReference>
<dbReference type="SUPFAM" id="SSF52833">
    <property type="entry name" value="Thioredoxin-like"/>
    <property type="match status" value="1"/>
</dbReference>
<dbReference type="EMBL" id="ML121552">
    <property type="protein sequence ID" value="RPB22450.1"/>
    <property type="molecule type" value="Genomic_DNA"/>
</dbReference>
<dbReference type="InParanoid" id="A0A3N4LHR2"/>
<dbReference type="CDD" id="cd02947">
    <property type="entry name" value="TRX_family"/>
    <property type="match status" value="1"/>
</dbReference>
<protein>
    <recommendedName>
        <fullName evidence="1">Thioredoxin domain-containing protein</fullName>
    </recommendedName>
</protein>
<dbReference type="STRING" id="1051890.A0A3N4LHR2"/>
<reference evidence="2 3" key="1">
    <citation type="journal article" date="2018" name="Nat. Ecol. Evol.">
        <title>Pezizomycetes genomes reveal the molecular basis of ectomycorrhizal truffle lifestyle.</title>
        <authorList>
            <person name="Murat C."/>
            <person name="Payen T."/>
            <person name="Noel B."/>
            <person name="Kuo A."/>
            <person name="Morin E."/>
            <person name="Chen J."/>
            <person name="Kohler A."/>
            <person name="Krizsan K."/>
            <person name="Balestrini R."/>
            <person name="Da Silva C."/>
            <person name="Montanini B."/>
            <person name="Hainaut M."/>
            <person name="Levati E."/>
            <person name="Barry K.W."/>
            <person name="Belfiori B."/>
            <person name="Cichocki N."/>
            <person name="Clum A."/>
            <person name="Dockter R.B."/>
            <person name="Fauchery L."/>
            <person name="Guy J."/>
            <person name="Iotti M."/>
            <person name="Le Tacon F."/>
            <person name="Lindquist E.A."/>
            <person name="Lipzen A."/>
            <person name="Malagnac F."/>
            <person name="Mello A."/>
            <person name="Molinier V."/>
            <person name="Miyauchi S."/>
            <person name="Poulain J."/>
            <person name="Riccioni C."/>
            <person name="Rubini A."/>
            <person name="Sitrit Y."/>
            <person name="Splivallo R."/>
            <person name="Traeger S."/>
            <person name="Wang M."/>
            <person name="Zifcakova L."/>
            <person name="Wipf D."/>
            <person name="Zambonelli A."/>
            <person name="Paolocci F."/>
            <person name="Nowrousian M."/>
            <person name="Ottonello S."/>
            <person name="Baldrian P."/>
            <person name="Spatafora J.W."/>
            <person name="Henrissat B."/>
            <person name="Nagy L.G."/>
            <person name="Aury J.M."/>
            <person name="Wincker P."/>
            <person name="Grigoriev I.V."/>
            <person name="Bonfante P."/>
            <person name="Martin F.M."/>
        </authorList>
    </citation>
    <scope>NUCLEOTIDE SEQUENCE [LARGE SCALE GENOMIC DNA]</scope>
    <source>
        <strain evidence="2 3">ATCC MYA-4762</strain>
    </source>
</reference>
<dbReference type="InterPro" id="IPR036249">
    <property type="entry name" value="Thioredoxin-like_sf"/>
</dbReference>
<dbReference type="Pfam" id="PF00085">
    <property type="entry name" value="Thioredoxin"/>
    <property type="match status" value="1"/>
</dbReference>
<accession>A0A3N4LHR2</accession>
<organism evidence="2 3">
    <name type="scientific">Terfezia boudieri ATCC MYA-4762</name>
    <dbReference type="NCBI Taxonomy" id="1051890"/>
    <lineage>
        <taxon>Eukaryota</taxon>
        <taxon>Fungi</taxon>
        <taxon>Dikarya</taxon>
        <taxon>Ascomycota</taxon>
        <taxon>Pezizomycotina</taxon>
        <taxon>Pezizomycetes</taxon>
        <taxon>Pezizales</taxon>
        <taxon>Pezizaceae</taxon>
        <taxon>Terfezia</taxon>
    </lineage>
</organism>
<dbReference type="OrthoDB" id="19690at2759"/>
<evidence type="ECO:0000313" key="3">
    <source>
        <dbReference type="Proteomes" id="UP000267821"/>
    </source>
</evidence>
<dbReference type="AlphaFoldDB" id="A0A3N4LHR2"/>
<dbReference type="PROSITE" id="PS51352">
    <property type="entry name" value="THIOREDOXIN_2"/>
    <property type="match status" value="1"/>
</dbReference>
<dbReference type="Gene3D" id="3.40.30.10">
    <property type="entry name" value="Glutaredoxin"/>
    <property type="match status" value="1"/>
</dbReference>
<proteinExistence type="predicted"/>
<evidence type="ECO:0000259" key="1">
    <source>
        <dbReference type="PROSITE" id="PS51352"/>
    </source>
</evidence>
<feature type="domain" description="Thioredoxin" evidence="1">
    <location>
        <begin position="13"/>
        <end position="153"/>
    </location>
</feature>